<keyword evidence="14" id="KW-1185">Reference proteome</keyword>
<evidence type="ECO:0000313" key="14">
    <source>
        <dbReference type="Proteomes" id="UP001652442"/>
    </source>
</evidence>
<comment type="caution">
    <text evidence="13">The sequence shown here is derived from an EMBL/GenBank/DDBJ whole genome shotgun (WGS) entry which is preliminary data.</text>
</comment>
<dbReference type="InterPro" id="IPR046342">
    <property type="entry name" value="CBS_dom_sf"/>
</dbReference>
<proteinExistence type="inferred from homology"/>
<evidence type="ECO:0000256" key="5">
    <source>
        <dbReference type="ARBA" id="ARBA00022989"/>
    </source>
</evidence>
<keyword evidence="5 9" id="KW-1133">Transmembrane helix</keyword>
<evidence type="ECO:0000256" key="1">
    <source>
        <dbReference type="ARBA" id="ARBA00004141"/>
    </source>
</evidence>
<evidence type="ECO:0000256" key="9">
    <source>
        <dbReference type="PROSITE-ProRule" id="PRU01193"/>
    </source>
</evidence>
<evidence type="ECO:0000256" key="7">
    <source>
        <dbReference type="ARBA" id="ARBA00023136"/>
    </source>
</evidence>
<keyword evidence="4" id="KW-0677">Repeat</keyword>
<reference evidence="13 14" key="1">
    <citation type="journal article" date="2021" name="ISME Commun">
        <title>Automated analysis of genomic sequences facilitates high-throughput and comprehensive description of bacteria.</title>
        <authorList>
            <person name="Hitch T.C.A."/>
        </authorList>
    </citation>
    <scope>NUCLEOTIDE SEQUENCE [LARGE SCALE GENOMIC DNA]</scope>
    <source>
        <strain evidence="13 14">Sanger_109</strain>
    </source>
</reference>
<sequence>MNPAILFQLIILVVLLALSAFFSSSETALTTSNKIRMRSLAEAGDKRAEMVLKVTDNSQKMLSAILIGNNIVNISASSLATTLAIQLFGNAGAGIATGILTVLILIFGEISPKTMATIRAEKISLRFAKIIWIIMKIMTPVIFIIQALAMGLLRLLGVQADEAQKTMTESELRTIVDVGHESGVIETEEKEMINNMFDFGDTQAREIMVPKIDMTFAQADSSYEELLAIFRQDKFTRIPVYEESPDDITGILNVKDLLLCEDKDAFSLRNILRKPYFTYEQKNTAELLVEMRSSSINIAIVLDEYGVTSGLITMEDLLEEIVGDIQDEYDEEDDNPVVKISPAEYLVEGSMNLEDLSDMLGVNFESDDYDSIAGYMIGLLDHLPKLRESVTAPNGVFLQVSMKDKNRIIKIYMKLPEDLVSA</sequence>
<feature type="domain" description="CBS" evidence="11">
    <location>
        <begin position="271"/>
        <end position="328"/>
    </location>
</feature>
<dbReference type="Gene3D" id="3.30.465.10">
    <property type="match status" value="1"/>
</dbReference>
<dbReference type="PROSITE" id="PS51846">
    <property type="entry name" value="CNNM"/>
    <property type="match status" value="1"/>
</dbReference>
<dbReference type="SUPFAM" id="SSF54631">
    <property type="entry name" value="CBS-domain pair"/>
    <property type="match status" value="1"/>
</dbReference>
<dbReference type="InterPro" id="IPR000644">
    <property type="entry name" value="CBS_dom"/>
</dbReference>
<dbReference type="PROSITE" id="PS51371">
    <property type="entry name" value="CBS"/>
    <property type="match status" value="2"/>
</dbReference>
<evidence type="ECO:0000259" key="12">
    <source>
        <dbReference type="PROSITE" id="PS51846"/>
    </source>
</evidence>
<dbReference type="Proteomes" id="UP001652442">
    <property type="component" value="Unassembled WGS sequence"/>
</dbReference>
<dbReference type="InterPro" id="IPR002550">
    <property type="entry name" value="CNNM"/>
</dbReference>
<evidence type="ECO:0000256" key="8">
    <source>
        <dbReference type="PROSITE-ProRule" id="PRU00703"/>
    </source>
</evidence>
<evidence type="ECO:0000256" key="4">
    <source>
        <dbReference type="ARBA" id="ARBA00022737"/>
    </source>
</evidence>
<feature type="transmembrane region" description="Helical" evidence="10">
    <location>
        <begin position="87"/>
        <end position="110"/>
    </location>
</feature>
<evidence type="ECO:0000256" key="6">
    <source>
        <dbReference type="ARBA" id="ARBA00023122"/>
    </source>
</evidence>
<evidence type="ECO:0000256" key="10">
    <source>
        <dbReference type="SAM" id="Phobius"/>
    </source>
</evidence>
<feature type="transmembrane region" description="Helical" evidence="10">
    <location>
        <begin position="130"/>
        <end position="156"/>
    </location>
</feature>
<dbReference type="PANTHER" id="PTHR22777:SF17">
    <property type="entry name" value="UPF0053 PROTEIN SLL0260"/>
    <property type="match status" value="1"/>
</dbReference>
<dbReference type="PANTHER" id="PTHR22777">
    <property type="entry name" value="HEMOLYSIN-RELATED"/>
    <property type="match status" value="1"/>
</dbReference>
<comment type="similarity">
    <text evidence="2">Belongs to the UPF0053 family.</text>
</comment>
<evidence type="ECO:0000313" key="13">
    <source>
        <dbReference type="EMBL" id="MCU6762592.1"/>
    </source>
</evidence>
<dbReference type="RefSeq" id="WP_158425292.1">
    <property type="nucleotide sequence ID" value="NZ_JAOQJQ010000003.1"/>
</dbReference>
<keyword evidence="7 9" id="KW-0472">Membrane</keyword>
<dbReference type="CDD" id="cd04590">
    <property type="entry name" value="CBS_pair_CorC_HlyC_assoc"/>
    <property type="match status" value="1"/>
</dbReference>
<dbReference type="Pfam" id="PF03471">
    <property type="entry name" value="CorC_HlyC"/>
    <property type="match status" value="1"/>
</dbReference>
<dbReference type="SUPFAM" id="SSF56176">
    <property type="entry name" value="FAD-binding/transporter-associated domain-like"/>
    <property type="match status" value="1"/>
</dbReference>
<organism evidence="13 14">
    <name type="scientific">Brotonthovivens ammoniilytica</name>
    <dbReference type="NCBI Taxonomy" id="2981725"/>
    <lineage>
        <taxon>Bacteria</taxon>
        <taxon>Bacillati</taxon>
        <taxon>Bacillota</taxon>
        <taxon>Clostridia</taxon>
        <taxon>Lachnospirales</taxon>
        <taxon>Lachnospiraceae</taxon>
        <taxon>Brotonthovivens</taxon>
    </lineage>
</organism>
<evidence type="ECO:0000259" key="11">
    <source>
        <dbReference type="PROSITE" id="PS51371"/>
    </source>
</evidence>
<dbReference type="InterPro" id="IPR044751">
    <property type="entry name" value="Ion_transp-like_CBS"/>
</dbReference>
<dbReference type="InterPro" id="IPR016169">
    <property type="entry name" value="FAD-bd_PCMH_sub2"/>
</dbReference>
<keyword evidence="3 9" id="KW-0812">Transmembrane</keyword>
<name>A0ABT2TK48_9FIRM</name>
<evidence type="ECO:0000256" key="3">
    <source>
        <dbReference type="ARBA" id="ARBA00022692"/>
    </source>
</evidence>
<dbReference type="Gene3D" id="3.10.580.10">
    <property type="entry name" value="CBS-domain"/>
    <property type="match status" value="1"/>
</dbReference>
<dbReference type="InterPro" id="IPR036318">
    <property type="entry name" value="FAD-bd_PCMH-like_sf"/>
</dbReference>
<dbReference type="InterPro" id="IPR005170">
    <property type="entry name" value="Transptr-assoc_dom"/>
</dbReference>
<keyword evidence="6 8" id="KW-0129">CBS domain</keyword>
<dbReference type="SMART" id="SM01091">
    <property type="entry name" value="CorC_HlyC"/>
    <property type="match status" value="1"/>
</dbReference>
<comment type="subcellular location">
    <subcellularLocation>
        <location evidence="1">Membrane</location>
        <topology evidence="1">Multi-pass membrane protein</topology>
    </subcellularLocation>
</comment>
<feature type="domain" description="CNNM transmembrane" evidence="12">
    <location>
        <begin position="1"/>
        <end position="189"/>
    </location>
</feature>
<dbReference type="Pfam" id="PF00571">
    <property type="entry name" value="CBS"/>
    <property type="match status" value="2"/>
</dbReference>
<gene>
    <name evidence="13" type="ORF">OCV88_09620</name>
</gene>
<feature type="domain" description="CBS" evidence="11">
    <location>
        <begin position="208"/>
        <end position="268"/>
    </location>
</feature>
<evidence type="ECO:0000256" key="2">
    <source>
        <dbReference type="ARBA" id="ARBA00006337"/>
    </source>
</evidence>
<accession>A0ABT2TK48</accession>
<protein>
    <submittedName>
        <fullName evidence="13">Hemolysin family protein</fullName>
    </submittedName>
</protein>
<dbReference type="Pfam" id="PF01595">
    <property type="entry name" value="CNNM"/>
    <property type="match status" value="1"/>
</dbReference>
<dbReference type="EMBL" id="JAOQJQ010000003">
    <property type="protein sequence ID" value="MCU6762592.1"/>
    <property type="molecule type" value="Genomic_DNA"/>
</dbReference>